<evidence type="ECO:0000313" key="2">
    <source>
        <dbReference type="Proteomes" id="UP000034595"/>
    </source>
</evidence>
<dbReference type="Proteomes" id="UP000034595">
    <property type="component" value="Unassembled WGS sequence"/>
</dbReference>
<dbReference type="EMBL" id="LCJQ01000002">
    <property type="protein sequence ID" value="KKT82125.1"/>
    <property type="molecule type" value="Genomic_DNA"/>
</dbReference>
<dbReference type="CDD" id="cd00385">
    <property type="entry name" value="Isoprenoid_Biosyn_C1"/>
    <property type="match status" value="1"/>
</dbReference>
<protein>
    <recommendedName>
        <fullName evidence="3">Polyprenyl synthetase</fullName>
    </recommendedName>
</protein>
<comment type="caution">
    <text evidence="1">The sequence shown here is derived from an EMBL/GenBank/DDBJ whole genome shotgun (WGS) entry which is preliminary data.</text>
</comment>
<organism evidence="1 2">
    <name type="scientific">Candidatus Azambacteria bacterium GW2011_GWA1_44_9</name>
    <dbReference type="NCBI Taxonomy" id="1618610"/>
    <lineage>
        <taxon>Bacteria</taxon>
        <taxon>Candidatus Azamiibacteriota</taxon>
    </lineage>
</organism>
<name>A0A0G1KF62_9BACT</name>
<proteinExistence type="predicted"/>
<evidence type="ECO:0000313" key="1">
    <source>
        <dbReference type="EMBL" id="KKT82125.1"/>
    </source>
</evidence>
<dbReference type="SUPFAM" id="SSF48576">
    <property type="entry name" value="Terpenoid synthases"/>
    <property type="match status" value="1"/>
</dbReference>
<sequence>MRLVYYPRQVNKVGNIPSAKIHSSGLLIPLIPHRIKKYTDILTRQEHALKRKYKNRNLSQVFDTLHRKIIAIGPIAVCDYLCLDLGKKCPETILSSIGTISLQISSHDDAVDETPNDQSDLAALIYAGNIASLEAIKNLIENGYKNIAKILIDIVNRNHFLQQKRVELLWKKSPKNFLDYKKGVADGAELIKIGSHTALEFCGRNDLRKKLTKFATHYALALQLIDDIIEVEEDRKSGYHSFPLLEGNPFTKSINQARKNIKTATHSVNKEWKFTKSLLKNVEDVVNQVENSLKNAK</sequence>
<dbReference type="Gene3D" id="1.10.600.10">
    <property type="entry name" value="Farnesyl Diphosphate Synthase"/>
    <property type="match status" value="1"/>
</dbReference>
<dbReference type="InterPro" id="IPR008949">
    <property type="entry name" value="Isoprenoid_synthase_dom_sf"/>
</dbReference>
<evidence type="ECO:0008006" key="3">
    <source>
        <dbReference type="Google" id="ProtNLM"/>
    </source>
</evidence>
<dbReference type="AlphaFoldDB" id="A0A0G1KF62"/>
<accession>A0A0G1KF62</accession>
<gene>
    <name evidence="1" type="ORF">UW78_C0002G0006</name>
</gene>
<reference evidence="1 2" key="1">
    <citation type="journal article" date="2015" name="Nature">
        <title>rRNA introns, odd ribosomes, and small enigmatic genomes across a large radiation of phyla.</title>
        <authorList>
            <person name="Brown C.T."/>
            <person name="Hug L.A."/>
            <person name="Thomas B.C."/>
            <person name="Sharon I."/>
            <person name="Castelle C.J."/>
            <person name="Singh A."/>
            <person name="Wilkins M.J."/>
            <person name="Williams K.H."/>
            <person name="Banfield J.F."/>
        </authorList>
    </citation>
    <scope>NUCLEOTIDE SEQUENCE [LARGE SCALE GENOMIC DNA]</scope>
</reference>